<accession>A0A8J2WAD8</accession>
<dbReference type="AlphaFoldDB" id="A0A8J2WAD8"/>
<feature type="coiled-coil region" evidence="1">
    <location>
        <begin position="171"/>
        <end position="202"/>
    </location>
</feature>
<sequence>MDRRVAKMAALGRHFEVGNLYNYITDSVIPVVLMKGLVLDGRMDGKSFGSKLSIQVESDFKLNLICLDFESSSRKWEHMGIDEHLQASVVAGVIEKFRGSSNYLNDRPQPAQSTRTFVCRVKSRKDSLDLKALNNQEDLAAHLDGPISQATHLVVGVTYGAEAYCVLTHDFSKKEEEREDDREEAEEMMSNIVSKMENALGENQDLDEFKQLFDDEEKRKLDRVKCRLYADLQSQSVRECCVFDAYKCCLKLIDQAQKTGVENSQAVPIAAFLLPLKVIASQMEANQNFVIEKTEVRRMKVDCDRGFVAYNCRHCQRTCEGPMRSINFDYFRKTKKQCSHIFCPCPAFEHEYQQFQWRQVSEKVSTTLPEMKAEYESNYNDKVTTEKLLMGCLHELKVTKAKLFCLLARVGSSCLLLEATALRSNTLSLADYLSLMRSRVAEELAPGYLTRLEILKELQQSLARRSSESNALEILANSPINRNRRKMSCQSGEWQSIETFANSFAIDGYWS</sequence>
<evidence type="ECO:0000313" key="3">
    <source>
        <dbReference type="Proteomes" id="UP000789390"/>
    </source>
</evidence>
<name>A0A8J2WAD8_9CRUS</name>
<keyword evidence="3" id="KW-1185">Reference proteome</keyword>
<comment type="caution">
    <text evidence="2">The sequence shown here is derived from an EMBL/GenBank/DDBJ whole genome shotgun (WGS) entry which is preliminary data.</text>
</comment>
<organism evidence="2 3">
    <name type="scientific">Daphnia galeata</name>
    <dbReference type="NCBI Taxonomy" id="27404"/>
    <lineage>
        <taxon>Eukaryota</taxon>
        <taxon>Metazoa</taxon>
        <taxon>Ecdysozoa</taxon>
        <taxon>Arthropoda</taxon>
        <taxon>Crustacea</taxon>
        <taxon>Branchiopoda</taxon>
        <taxon>Diplostraca</taxon>
        <taxon>Cladocera</taxon>
        <taxon>Anomopoda</taxon>
        <taxon>Daphniidae</taxon>
        <taxon>Daphnia</taxon>
    </lineage>
</organism>
<dbReference type="Proteomes" id="UP000789390">
    <property type="component" value="Unassembled WGS sequence"/>
</dbReference>
<reference evidence="2" key="1">
    <citation type="submission" date="2021-11" db="EMBL/GenBank/DDBJ databases">
        <authorList>
            <person name="Schell T."/>
        </authorList>
    </citation>
    <scope>NUCLEOTIDE SEQUENCE</scope>
    <source>
        <strain evidence="2">M5</strain>
    </source>
</reference>
<dbReference type="PANTHER" id="PTHR31594:SF14">
    <property type="entry name" value="FIBRONECTIN TYPE-III DOMAIN-CONTAINING PROTEIN"/>
    <property type="match status" value="1"/>
</dbReference>
<protein>
    <submittedName>
        <fullName evidence="2">Uncharacterized protein</fullName>
    </submittedName>
</protein>
<keyword evidence="1" id="KW-0175">Coiled coil</keyword>
<evidence type="ECO:0000313" key="2">
    <source>
        <dbReference type="EMBL" id="CAH0111128.1"/>
    </source>
</evidence>
<dbReference type="EMBL" id="CAKKLH010000310">
    <property type="protein sequence ID" value="CAH0111128.1"/>
    <property type="molecule type" value="Genomic_DNA"/>
</dbReference>
<evidence type="ECO:0000256" key="1">
    <source>
        <dbReference type="SAM" id="Coils"/>
    </source>
</evidence>
<proteinExistence type="predicted"/>
<dbReference type="OrthoDB" id="6360271at2759"/>
<gene>
    <name evidence="2" type="ORF">DGAL_LOCUS14739</name>
</gene>
<dbReference type="InterPro" id="IPR052090">
    <property type="entry name" value="Cytolytic_pore-forming_toxin"/>
</dbReference>
<dbReference type="PANTHER" id="PTHR31594">
    <property type="entry name" value="AIG1-TYPE G DOMAIN-CONTAINING PROTEIN"/>
    <property type="match status" value="1"/>
</dbReference>